<dbReference type="InterPro" id="IPR011991">
    <property type="entry name" value="ArsR-like_HTH"/>
</dbReference>
<evidence type="ECO:0000313" key="5">
    <source>
        <dbReference type="EMBL" id="MBM7583806.1"/>
    </source>
</evidence>
<sequence>MDVLNATGRKRETYHIELKYSLMWECALGIAAVTNTPLLNTLEKPESYWEDVRAILSKEMTEHLDFVERHNTWKAILQLLHKNDISSLDEFIHFIEYLQEEDLRYQCLPYLGLEFQEARKRAASGDKAATHSLMDKTKDHNFFPKYIEFICSTEVNILKTHFISVMVGWYQSVIQPNAESMNLILQRDVDAKTKMSLKLRPEELVEWATGGIHYLPEPSVHTVLLIPQYIYRPWNIEADIEGTKVFYYPISNESLDPADSYRPNHILVLRYKALGDEVRLKIVKLLYEKGRTLQELTEHIQIGKSTIHHHLKILRSAKLVDIESSKYTLKRGPLESLPVELTHFLTKE</sequence>
<keyword evidence="1" id="KW-0805">Transcription regulation</keyword>
<dbReference type="GO" id="GO:0003677">
    <property type="term" value="F:DNA binding"/>
    <property type="evidence" value="ECO:0007669"/>
    <property type="project" value="UniProtKB-KW"/>
</dbReference>
<evidence type="ECO:0000256" key="2">
    <source>
        <dbReference type="ARBA" id="ARBA00023125"/>
    </source>
</evidence>
<evidence type="ECO:0000256" key="3">
    <source>
        <dbReference type="ARBA" id="ARBA00023163"/>
    </source>
</evidence>
<dbReference type="InterPro" id="IPR036390">
    <property type="entry name" value="WH_DNA-bd_sf"/>
</dbReference>
<dbReference type="SUPFAM" id="SSF46785">
    <property type="entry name" value="Winged helix' DNA-binding domain"/>
    <property type="match status" value="1"/>
</dbReference>
<dbReference type="EMBL" id="JAFBDZ010000001">
    <property type="protein sequence ID" value="MBM7583806.1"/>
    <property type="molecule type" value="Genomic_DNA"/>
</dbReference>
<dbReference type="PROSITE" id="PS50987">
    <property type="entry name" value="HTH_ARSR_2"/>
    <property type="match status" value="1"/>
</dbReference>
<evidence type="ECO:0000313" key="6">
    <source>
        <dbReference type="Proteomes" id="UP001646157"/>
    </source>
</evidence>
<proteinExistence type="predicted"/>
<dbReference type="Proteomes" id="UP001646157">
    <property type="component" value="Unassembled WGS sequence"/>
</dbReference>
<evidence type="ECO:0000259" key="4">
    <source>
        <dbReference type="PROSITE" id="PS50987"/>
    </source>
</evidence>
<dbReference type="SMART" id="SM00418">
    <property type="entry name" value="HTH_ARSR"/>
    <property type="match status" value="1"/>
</dbReference>
<dbReference type="PANTHER" id="PTHR33154">
    <property type="entry name" value="TRANSCRIPTIONAL REGULATOR, ARSR FAMILY"/>
    <property type="match status" value="1"/>
</dbReference>
<organism evidence="5 6">
    <name type="scientific">Rossellomorea pakistanensis</name>
    <dbReference type="NCBI Taxonomy" id="992288"/>
    <lineage>
        <taxon>Bacteria</taxon>
        <taxon>Bacillati</taxon>
        <taxon>Bacillota</taxon>
        <taxon>Bacilli</taxon>
        <taxon>Bacillales</taxon>
        <taxon>Bacillaceae</taxon>
        <taxon>Rossellomorea</taxon>
    </lineage>
</organism>
<protein>
    <submittedName>
        <fullName evidence="5">DNA-binding MarR family transcriptional regulator</fullName>
    </submittedName>
</protein>
<name>A0ABS2N7H4_9BACI</name>
<evidence type="ECO:0000256" key="1">
    <source>
        <dbReference type="ARBA" id="ARBA00023015"/>
    </source>
</evidence>
<keyword evidence="3" id="KW-0804">Transcription</keyword>
<dbReference type="CDD" id="cd00090">
    <property type="entry name" value="HTH_ARSR"/>
    <property type="match status" value="1"/>
</dbReference>
<dbReference type="Pfam" id="PF01022">
    <property type="entry name" value="HTH_5"/>
    <property type="match status" value="1"/>
</dbReference>
<gene>
    <name evidence="5" type="ORF">JOC86_000343</name>
</gene>
<keyword evidence="2 5" id="KW-0238">DNA-binding</keyword>
<keyword evidence="6" id="KW-1185">Reference proteome</keyword>
<reference evidence="5 6" key="1">
    <citation type="submission" date="2021-01" db="EMBL/GenBank/DDBJ databases">
        <title>Genomic Encyclopedia of Type Strains, Phase IV (KMG-IV): sequencing the most valuable type-strain genomes for metagenomic binning, comparative biology and taxonomic classification.</title>
        <authorList>
            <person name="Goeker M."/>
        </authorList>
    </citation>
    <scope>NUCLEOTIDE SEQUENCE [LARGE SCALE GENOMIC DNA]</scope>
    <source>
        <strain evidence="5 6">DSM 24834</strain>
    </source>
</reference>
<dbReference type="InterPro" id="IPR036388">
    <property type="entry name" value="WH-like_DNA-bd_sf"/>
</dbReference>
<comment type="caution">
    <text evidence="5">The sequence shown here is derived from an EMBL/GenBank/DDBJ whole genome shotgun (WGS) entry which is preliminary data.</text>
</comment>
<dbReference type="RefSeq" id="WP_205168037.1">
    <property type="nucleotide sequence ID" value="NZ_JAFBDZ010000001.1"/>
</dbReference>
<dbReference type="PRINTS" id="PR00778">
    <property type="entry name" value="HTHARSR"/>
</dbReference>
<accession>A0ABS2N7H4</accession>
<feature type="domain" description="HTH arsR-type" evidence="4">
    <location>
        <begin position="259"/>
        <end position="348"/>
    </location>
</feature>
<dbReference type="Gene3D" id="1.10.10.10">
    <property type="entry name" value="Winged helix-like DNA-binding domain superfamily/Winged helix DNA-binding domain"/>
    <property type="match status" value="1"/>
</dbReference>
<dbReference type="InterPro" id="IPR051081">
    <property type="entry name" value="HTH_MetalResp_TranReg"/>
</dbReference>
<dbReference type="PANTHER" id="PTHR33154:SF18">
    <property type="entry name" value="ARSENICAL RESISTANCE OPERON REPRESSOR"/>
    <property type="match status" value="1"/>
</dbReference>
<dbReference type="InterPro" id="IPR001845">
    <property type="entry name" value="HTH_ArsR_DNA-bd_dom"/>
</dbReference>